<evidence type="ECO:0000313" key="1">
    <source>
        <dbReference type="EMBL" id="TRD19048.1"/>
    </source>
</evidence>
<dbReference type="RefSeq" id="WP_185962170.1">
    <property type="nucleotide sequence ID" value="NZ_VFSV01000017.1"/>
</dbReference>
<comment type="caution">
    <text evidence="1">The sequence shown here is derived from an EMBL/GenBank/DDBJ whole genome shotgun (WGS) entry which is preliminary data.</text>
</comment>
<keyword evidence="2" id="KW-1185">Reference proteome</keyword>
<sequence length="81" mass="9262">MKINYLAVICEVHSGSVNLFLCFSHSYGCLPVKEILFLSRNPSDEFQRFFRVENPRLNAVELYPRDAAIEDERAQVSRGGP</sequence>
<name>A0A547PYB5_9RHOB</name>
<dbReference type="EMBL" id="VFSV01000017">
    <property type="protein sequence ID" value="TRD19048.1"/>
    <property type="molecule type" value="Genomic_DNA"/>
</dbReference>
<dbReference type="Proteomes" id="UP000318590">
    <property type="component" value="Unassembled WGS sequence"/>
</dbReference>
<protein>
    <submittedName>
        <fullName evidence="1">Uncharacterized protein</fullName>
    </submittedName>
</protein>
<evidence type="ECO:0000313" key="2">
    <source>
        <dbReference type="Proteomes" id="UP000318590"/>
    </source>
</evidence>
<gene>
    <name evidence="1" type="ORF">FEV53_11195</name>
</gene>
<proteinExistence type="predicted"/>
<dbReference type="AlphaFoldDB" id="A0A547PYB5"/>
<organism evidence="1 2">
    <name type="scientific">Palleronia caenipelagi</name>
    <dbReference type="NCBI Taxonomy" id="2489174"/>
    <lineage>
        <taxon>Bacteria</taxon>
        <taxon>Pseudomonadati</taxon>
        <taxon>Pseudomonadota</taxon>
        <taxon>Alphaproteobacteria</taxon>
        <taxon>Rhodobacterales</taxon>
        <taxon>Roseobacteraceae</taxon>
        <taxon>Palleronia</taxon>
    </lineage>
</organism>
<accession>A0A547PYB5</accession>
<reference evidence="1 2" key="1">
    <citation type="submission" date="2019-06" db="EMBL/GenBank/DDBJ databases">
        <title>Paenimaribius caenipelagi gen. nov., sp. nov., isolated from a tidal flat.</title>
        <authorList>
            <person name="Yoon J.-H."/>
        </authorList>
    </citation>
    <scope>NUCLEOTIDE SEQUENCE [LARGE SCALE GENOMIC DNA]</scope>
    <source>
        <strain evidence="1 2">JBTF-M29</strain>
    </source>
</reference>